<keyword evidence="1" id="KW-0472">Membrane</keyword>
<evidence type="ECO:0000256" key="1">
    <source>
        <dbReference type="SAM" id="Phobius"/>
    </source>
</evidence>
<dbReference type="Pfam" id="PF00313">
    <property type="entry name" value="CSD"/>
    <property type="match status" value="1"/>
</dbReference>
<evidence type="ECO:0000313" key="3">
    <source>
        <dbReference type="EMBL" id="VAW22843.1"/>
    </source>
</evidence>
<dbReference type="SUPFAM" id="SSF50249">
    <property type="entry name" value="Nucleic acid-binding proteins"/>
    <property type="match status" value="1"/>
</dbReference>
<dbReference type="Pfam" id="PF06961">
    <property type="entry name" value="DUF1294"/>
    <property type="match status" value="1"/>
</dbReference>
<dbReference type="InterPro" id="IPR012340">
    <property type="entry name" value="NA-bd_OB-fold"/>
</dbReference>
<accession>A0A3B0U397</accession>
<dbReference type="CDD" id="cd04458">
    <property type="entry name" value="CSP_CDS"/>
    <property type="match status" value="1"/>
</dbReference>
<organism evidence="3">
    <name type="scientific">hydrothermal vent metagenome</name>
    <dbReference type="NCBI Taxonomy" id="652676"/>
    <lineage>
        <taxon>unclassified sequences</taxon>
        <taxon>metagenomes</taxon>
        <taxon>ecological metagenomes</taxon>
    </lineage>
</organism>
<proteinExistence type="predicted"/>
<dbReference type="SMART" id="SM00357">
    <property type="entry name" value="CSP"/>
    <property type="match status" value="1"/>
</dbReference>
<feature type="transmembrane region" description="Helical" evidence="1">
    <location>
        <begin position="171"/>
        <end position="193"/>
    </location>
</feature>
<dbReference type="PROSITE" id="PS51857">
    <property type="entry name" value="CSD_2"/>
    <property type="match status" value="1"/>
</dbReference>
<keyword evidence="1" id="KW-0812">Transmembrane</keyword>
<sequence>MSRTQAQLVDWNDQRGFGFARLHGGSERVFVHIKSINPHMPRPQTGDQLELEVIKGKDGRPSAKAVDVLGSVTGIKASLSPHIATAVMLLILLQLGQVLGVIPLWLASLYVSMGAMAIVAYSWDKKAARLGIWRISELKLHIIDFCGGIIGGLLAQQMYNHKRNKPQYQKTTMIIVVMHALLLGGLGAGLIAFI</sequence>
<evidence type="ECO:0000259" key="2">
    <source>
        <dbReference type="PROSITE" id="PS51857"/>
    </source>
</evidence>
<reference evidence="3" key="1">
    <citation type="submission" date="2018-06" db="EMBL/GenBank/DDBJ databases">
        <authorList>
            <person name="Zhirakovskaya E."/>
        </authorList>
    </citation>
    <scope>NUCLEOTIDE SEQUENCE</scope>
</reference>
<gene>
    <name evidence="3" type="ORF">MNBD_ALPHA11-232</name>
</gene>
<feature type="transmembrane region" description="Helical" evidence="1">
    <location>
        <begin position="102"/>
        <end position="121"/>
    </location>
</feature>
<protein>
    <recommendedName>
        <fullName evidence="2">CSD domain-containing protein</fullName>
    </recommendedName>
</protein>
<dbReference type="InterPro" id="IPR011129">
    <property type="entry name" value="CSD"/>
</dbReference>
<keyword evidence="1" id="KW-1133">Transmembrane helix</keyword>
<feature type="domain" description="CSD" evidence="2">
    <location>
        <begin position="3"/>
        <end position="68"/>
    </location>
</feature>
<feature type="transmembrane region" description="Helical" evidence="1">
    <location>
        <begin position="79"/>
        <end position="96"/>
    </location>
</feature>
<dbReference type="GO" id="GO:0003676">
    <property type="term" value="F:nucleic acid binding"/>
    <property type="evidence" value="ECO:0007669"/>
    <property type="project" value="InterPro"/>
</dbReference>
<dbReference type="InterPro" id="IPR002059">
    <property type="entry name" value="CSP_DNA-bd"/>
</dbReference>
<dbReference type="InterPro" id="IPR010718">
    <property type="entry name" value="DUF1294"/>
</dbReference>
<dbReference type="Gene3D" id="2.40.50.140">
    <property type="entry name" value="Nucleic acid-binding proteins"/>
    <property type="match status" value="1"/>
</dbReference>
<dbReference type="EMBL" id="UOEQ01000432">
    <property type="protein sequence ID" value="VAW22843.1"/>
    <property type="molecule type" value="Genomic_DNA"/>
</dbReference>
<name>A0A3B0U397_9ZZZZ</name>
<dbReference type="AlphaFoldDB" id="A0A3B0U397"/>